<keyword evidence="1" id="KW-1133">Transmembrane helix</keyword>
<evidence type="ECO:0000313" key="3">
    <source>
        <dbReference type="Proteomes" id="UP000324222"/>
    </source>
</evidence>
<reference evidence="2 3" key="1">
    <citation type="submission" date="2019-05" db="EMBL/GenBank/DDBJ databases">
        <title>Another draft genome of Portunus trituberculatus and its Hox gene families provides insights of decapod evolution.</title>
        <authorList>
            <person name="Jeong J.-H."/>
            <person name="Song I."/>
            <person name="Kim S."/>
            <person name="Choi T."/>
            <person name="Kim D."/>
            <person name="Ryu S."/>
            <person name="Kim W."/>
        </authorList>
    </citation>
    <scope>NUCLEOTIDE SEQUENCE [LARGE SCALE GENOMIC DNA]</scope>
    <source>
        <tissue evidence="2">Muscle</tissue>
    </source>
</reference>
<keyword evidence="3" id="KW-1185">Reference proteome</keyword>
<dbReference type="Proteomes" id="UP000324222">
    <property type="component" value="Unassembled WGS sequence"/>
</dbReference>
<evidence type="ECO:0000313" key="2">
    <source>
        <dbReference type="EMBL" id="MPC72224.1"/>
    </source>
</evidence>
<comment type="caution">
    <text evidence="2">The sequence shown here is derived from an EMBL/GenBank/DDBJ whole genome shotgun (WGS) entry which is preliminary data.</text>
</comment>
<proteinExistence type="predicted"/>
<dbReference type="EMBL" id="VSRR010034350">
    <property type="protein sequence ID" value="MPC72224.1"/>
    <property type="molecule type" value="Genomic_DNA"/>
</dbReference>
<keyword evidence="1" id="KW-0812">Transmembrane</keyword>
<feature type="transmembrane region" description="Helical" evidence="1">
    <location>
        <begin position="23"/>
        <end position="49"/>
    </location>
</feature>
<evidence type="ECO:0000256" key="1">
    <source>
        <dbReference type="SAM" id="Phobius"/>
    </source>
</evidence>
<sequence length="84" mass="9321">MHLIISLCSQRALQPPLPTVPQPVSLCVAPSVGSEVVVVAVVVVVWWWWMCACRGEQPGASPHTLLLTPSAFCEFRKRAHFLVW</sequence>
<dbReference type="AlphaFoldDB" id="A0A5B7HUW8"/>
<keyword evidence="1" id="KW-0472">Membrane</keyword>
<protein>
    <submittedName>
        <fullName evidence="2">Uncharacterized protein</fullName>
    </submittedName>
</protein>
<accession>A0A5B7HUW8</accession>
<name>A0A5B7HUW8_PORTR</name>
<gene>
    <name evidence="2" type="ORF">E2C01_066522</name>
</gene>
<organism evidence="2 3">
    <name type="scientific">Portunus trituberculatus</name>
    <name type="common">Swimming crab</name>
    <name type="synonym">Neptunus trituberculatus</name>
    <dbReference type="NCBI Taxonomy" id="210409"/>
    <lineage>
        <taxon>Eukaryota</taxon>
        <taxon>Metazoa</taxon>
        <taxon>Ecdysozoa</taxon>
        <taxon>Arthropoda</taxon>
        <taxon>Crustacea</taxon>
        <taxon>Multicrustacea</taxon>
        <taxon>Malacostraca</taxon>
        <taxon>Eumalacostraca</taxon>
        <taxon>Eucarida</taxon>
        <taxon>Decapoda</taxon>
        <taxon>Pleocyemata</taxon>
        <taxon>Brachyura</taxon>
        <taxon>Eubrachyura</taxon>
        <taxon>Portunoidea</taxon>
        <taxon>Portunidae</taxon>
        <taxon>Portuninae</taxon>
        <taxon>Portunus</taxon>
    </lineage>
</organism>